<sequence length="101" mass="10799">MCDASKLDAALSTLSDAAELFPEFCERLIYILDTGQELVSLKCYGATTTLATEVCVVLYPSDILLRLMTAARAGDADLCVFEHATSPDGDSNATTTVEDTQ</sequence>
<dbReference type="EMBL" id="NAAC01000032">
    <property type="protein sequence ID" value="RDJ05270.1"/>
    <property type="molecule type" value="Genomic_DNA"/>
</dbReference>
<comment type="caution">
    <text evidence="1">The sequence shown here is derived from an EMBL/GenBank/DDBJ whole genome shotgun (WGS) entry which is preliminary data.</text>
</comment>
<evidence type="ECO:0000313" key="1">
    <source>
        <dbReference type="EMBL" id="RDJ05270.1"/>
    </source>
</evidence>
<reference evidence="1 2" key="1">
    <citation type="submission" date="2017-03" db="EMBL/GenBank/DDBJ databases">
        <title>Genome analysis of Rhizobial strains effectives or ineffectives for nitrogen fixation isolated from bean seeds.</title>
        <authorList>
            <person name="Peralta H."/>
            <person name="Aguilar-Vera A."/>
            <person name="Mora Y."/>
            <person name="Vargas-Lagunas C."/>
            <person name="Girard L."/>
            <person name="Mora J."/>
        </authorList>
    </citation>
    <scope>NUCLEOTIDE SEQUENCE [LARGE SCALE GENOMIC DNA]</scope>
    <source>
        <strain evidence="1 2">CCGM3</strain>
    </source>
</reference>
<accession>A0A370KJ71</accession>
<name>A0A370KJ71_9HYPH</name>
<protein>
    <submittedName>
        <fullName evidence="1">Uncharacterized protein</fullName>
    </submittedName>
</protein>
<evidence type="ECO:0000313" key="2">
    <source>
        <dbReference type="Proteomes" id="UP000254939"/>
    </source>
</evidence>
<dbReference type="Proteomes" id="UP000254939">
    <property type="component" value="Unassembled WGS sequence"/>
</dbReference>
<dbReference type="AlphaFoldDB" id="A0A370KJ71"/>
<organism evidence="1 2">
    <name type="scientific">Rhizobium grahamii</name>
    <dbReference type="NCBI Taxonomy" id="1120045"/>
    <lineage>
        <taxon>Bacteria</taxon>
        <taxon>Pseudomonadati</taxon>
        <taxon>Pseudomonadota</taxon>
        <taxon>Alphaproteobacteria</taxon>
        <taxon>Hyphomicrobiales</taxon>
        <taxon>Rhizobiaceae</taxon>
        <taxon>Rhizobium/Agrobacterium group</taxon>
        <taxon>Rhizobium</taxon>
    </lineage>
</organism>
<gene>
    <name evidence="1" type="ORF">B5K06_25995</name>
</gene>
<proteinExistence type="predicted"/>